<evidence type="ECO:0000313" key="5">
    <source>
        <dbReference type="Proteomes" id="UP000051576"/>
    </source>
</evidence>
<dbReference type="PANTHER" id="PTHR46268">
    <property type="entry name" value="STRESS RESPONSE PROTEIN NHAX"/>
    <property type="match status" value="1"/>
</dbReference>
<evidence type="ECO:0000256" key="2">
    <source>
        <dbReference type="PIRNR" id="PIRNR006276"/>
    </source>
</evidence>
<dbReference type="SMR" id="A0A0R2CCH5"/>
<reference evidence="4 5" key="1">
    <citation type="journal article" date="2015" name="Genome Announc.">
        <title>Expanding the biotechnology potential of lactobacilli through comparative genomics of 213 strains and associated genera.</title>
        <authorList>
            <person name="Sun Z."/>
            <person name="Harris H.M."/>
            <person name="McCann A."/>
            <person name="Guo C."/>
            <person name="Argimon S."/>
            <person name="Zhang W."/>
            <person name="Yang X."/>
            <person name="Jeffery I.B."/>
            <person name="Cooney J.C."/>
            <person name="Kagawa T.F."/>
            <person name="Liu W."/>
            <person name="Song Y."/>
            <person name="Salvetti E."/>
            <person name="Wrobel A."/>
            <person name="Rasinkangas P."/>
            <person name="Parkhill J."/>
            <person name="Rea M.C."/>
            <person name="O'Sullivan O."/>
            <person name="Ritari J."/>
            <person name="Douillard F.P."/>
            <person name="Paul Ross R."/>
            <person name="Yang R."/>
            <person name="Briner A.E."/>
            <person name="Felis G.E."/>
            <person name="de Vos W.M."/>
            <person name="Barrangou R."/>
            <person name="Klaenhammer T.R."/>
            <person name="Caufield P.W."/>
            <person name="Cui Y."/>
            <person name="Zhang H."/>
            <person name="O'Toole P.W."/>
        </authorList>
    </citation>
    <scope>NUCLEOTIDE SEQUENCE [LARGE SCALE GENOMIC DNA]</scope>
    <source>
        <strain evidence="4 5">DSM 20605</strain>
    </source>
</reference>
<dbReference type="EMBL" id="AYYX01000004">
    <property type="protein sequence ID" value="KRM89503.1"/>
    <property type="molecule type" value="Genomic_DNA"/>
</dbReference>
<dbReference type="Gene3D" id="3.40.50.620">
    <property type="entry name" value="HUPs"/>
    <property type="match status" value="1"/>
</dbReference>
<protein>
    <recommendedName>
        <fullName evidence="2">Universal stress protein</fullName>
    </recommendedName>
</protein>
<keyword evidence="5" id="KW-1185">Reference proteome</keyword>
<dbReference type="STRING" id="1133569.FD21_GL001359"/>
<gene>
    <name evidence="4" type="ORF">FD21_GL001359</name>
</gene>
<comment type="caution">
    <text evidence="4">The sequence shown here is derived from an EMBL/GenBank/DDBJ whole genome shotgun (WGS) entry which is preliminary data.</text>
</comment>
<dbReference type="CDD" id="cd00293">
    <property type="entry name" value="USP-like"/>
    <property type="match status" value="1"/>
</dbReference>
<sequence>MYKNILIGIDGSKQAKQAFEVGCNLAKVLSAKVSLLWVVNRDRSMDVSFGVGAEFYQDVADQAKEKIKPYQDAAKEKGVEVKAEVLIGNVKEVLSDTYPKEHQIDLIVIGQTGMNSIEKVVVGSHTSYVVRNSACDVLVVK</sequence>
<dbReference type="InterPro" id="IPR014729">
    <property type="entry name" value="Rossmann-like_a/b/a_fold"/>
</dbReference>
<dbReference type="PANTHER" id="PTHR46268:SF6">
    <property type="entry name" value="UNIVERSAL STRESS PROTEIN UP12"/>
    <property type="match status" value="1"/>
</dbReference>
<dbReference type="eggNOG" id="COG0589">
    <property type="taxonomic scope" value="Bacteria"/>
</dbReference>
<dbReference type="AlphaFoldDB" id="A0A0R2CCH5"/>
<organism evidence="4 5">
    <name type="scientific">Liquorilactobacillus vini DSM 20605</name>
    <dbReference type="NCBI Taxonomy" id="1133569"/>
    <lineage>
        <taxon>Bacteria</taxon>
        <taxon>Bacillati</taxon>
        <taxon>Bacillota</taxon>
        <taxon>Bacilli</taxon>
        <taxon>Lactobacillales</taxon>
        <taxon>Lactobacillaceae</taxon>
        <taxon>Liquorilactobacillus</taxon>
    </lineage>
</organism>
<dbReference type="Proteomes" id="UP000051576">
    <property type="component" value="Unassembled WGS sequence"/>
</dbReference>
<evidence type="ECO:0000259" key="3">
    <source>
        <dbReference type="Pfam" id="PF00582"/>
    </source>
</evidence>
<evidence type="ECO:0000313" key="4">
    <source>
        <dbReference type="EMBL" id="KRM89503.1"/>
    </source>
</evidence>
<name>A0A0R2CCH5_9LACO</name>
<dbReference type="SUPFAM" id="SSF52402">
    <property type="entry name" value="Adenine nucleotide alpha hydrolases-like"/>
    <property type="match status" value="1"/>
</dbReference>
<dbReference type="Pfam" id="PF00582">
    <property type="entry name" value="Usp"/>
    <property type="match status" value="1"/>
</dbReference>
<feature type="domain" description="UspA" evidence="3">
    <location>
        <begin position="1"/>
        <end position="141"/>
    </location>
</feature>
<dbReference type="OrthoDB" id="2321605at2"/>
<dbReference type="InterPro" id="IPR006016">
    <property type="entry name" value="UspA"/>
</dbReference>
<proteinExistence type="inferred from homology"/>
<dbReference type="PRINTS" id="PR01438">
    <property type="entry name" value="UNVRSLSTRESS"/>
</dbReference>
<evidence type="ECO:0000256" key="1">
    <source>
        <dbReference type="ARBA" id="ARBA00008791"/>
    </source>
</evidence>
<dbReference type="PIRSF" id="PIRSF006276">
    <property type="entry name" value="UspA"/>
    <property type="match status" value="1"/>
</dbReference>
<dbReference type="RefSeq" id="WP_010579890.1">
    <property type="nucleotide sequence ID" value="NZ_AHYZ01000044.1"/>
</dbReference>
<keyword evidence="2" id="KW-0963">Cytoplasm</keyword>
<comment type="similarity">
    <text evidence="1 2">Belongs to the universal stress protein A family.</text>
</comment>
<accession>A0A0R2CCH5</accession>
<comment type="subcellular location">
    <subcellularLocation>
        <location evidence="2">Cytoplasm</location>
    </subcellularLocation>
</comment>
<dbReference type="InterPro" id="IPR006015">
    <property type="entry name" value="Universal_stress_UspA"/>
</dbReference>
<dbReference type="PATRIC" id="fig|1133569.4.peg.1495"/>
<dbReference type="GO" id="GO:0005737">
    <property type="term" value="C:cytoplasm"/>
    <property type="evidence" value="ECO:0007669"/>
    <property type="project" value="UniProtKB-SubCell"/>
</dbReference>